<protein>
    <submittedName>
        <fullName evidence="2">Uncharacterized protein</fullName>
    </submittedName>
</protein>
<dbReference type="RefSeq" id="WP_103562616.1">
    <property type="nucleotide sequence ID" value="NZ_MTBP01000001.1"/>
</dbReference>
<sequence length="81" mass="9178">MTETSGYIILPLFGLIAIGLGAAWLKWSLRYIGWMKGYAGPDRDLRLQEYEPLRRSGYFPIAAGIICFISTVVWLIKALVR</sequence>
<dbReference type="EMBL" id="MTBP01000001">
    <property type="protein sequence ID" value="POM27848.1"/>
    <property type="molecule type" value="Genomic_DNA"/>
</dbReference>
<reference evidence="2 3" key="1">
    <citation type="journal article" date="2017" name="Chemistry">
        <title>Isolation, Biosynthesis and Chemical Modifications of Rubterolones A-F: Rare Tropolone Alkaloids from Actinomadura sp. 5-2.</title>
        <authorList>
            <person name="Guo H."/>
            <person name="Benndorf R."/>
            <person name="Leichnitz D."/>
            <person name="Klassen J.L."/>
            <person name="Vollmers J."/>
            <person name="Gorls H."/>
            <person name="Steinacker M."/>
            <person name="Weigel C."/>
            <person name="Dahse H.M."/>
            <person name="Kaster A.K."/>
            <person name="de Beer Z.W."/>
            <person name="Poulsen M."/>
            <person name="Beemelmanns C."/>
        </authorList>
    </citation>
    <scope>NUCLEOTIDE SEQUENCE [LARGE SCALE GENOMIC DNA]</scope>
    <source>
        <strain evidence="2 3">5-2</strain>
    </source>
</reference>
<evidence type="ECO:0000313" key="2">
    <source>
        <dbReference type="EMBL" id="POM27848.1"/>
    </source>
</evidence>
<accession>A0A2P4US31</accession>
<feature type="transmembrane region" description="Helical" evidence="1">
    <location>
        <begin position="7"/>
        <end position="25"/>
    </location>
</feature>
<feature type="transmembrane region" description="Helical" evidence="1">
    <location>
        <begin position="57"/>
        <end position="76"/>
    </location>
</feature>
<gene>
    <name evidence="2" type="ORF">BTM25_22710</name>
</gene>
<name>A0A2P4US31_9ACTN</name>
<keyword evidence="3" id="KW-1185">Reference proteome</keyword>
<evidence type="ECO:0000256" key="1">
    <source>
        <dbReference type="SAM" id="Phobius"/>
    </source>
</evidence>
<organism evidence="2 3">
    <name type="scientific">Actinomadura rubteroloni</name>
    <dbReference type="NCBI Taxonomy" id="1926885"/>
    <lineage>
        <taxon>Bacteria</taxon>
        <taxon>Bacillati</taxon>
        <taxon>Actinomycetota</taxon>
        <taxon>Actinomycetes</taxon>
        <taxon>Streptosporangiales</taxon>
        <taxon>Thermomonosporaceae</taxon>
        <taxon>Actinomadura</taxon>
    </lineage>
</organism>
<comment type="caution">
    <text evidence="2">The sequence shown here is derived from an EMBL/GenBank/DDBJ whole genome shotgun (WGS) entry which is preliminary data.</text>
</comment>
<keyword evidence="1" id="KW-1133">Transmembrane helix</keyword>
<proteinExistence type="predicted"/>
<dbReference type="AlphaFoldDB" id="A0A2P4US31"/>
<keyword evidence="1" id="KW-0812">Transmembrane</keyword>
<evidence type="ECO:0000313" key="3">
    <source>
        <dbReference type="Proteomes" id="UP000242367"/>
    </source>
</evidence>
<keyword evidence="1" id="KW-0472">Membrane</keyword>
<dbReference type="Proteomes" id="UP000242367">
    <property type="component" value="Unassembled WGS sequence"/>
</dbReference>